<dbReference type="RefSeq" id="WP_364587614.1">
    <property type="nucleotide sequence ID" value="NZ_JBFAQK010000002.1"/>
</dbReference>
<dbReference type="Proteomes" id="UP001552521">
    <property type="component" value="Unassembled WGS sequence"/>
</dbReference>
<name>A0ABV3HMR6_9ACTN</name>
<sequence length="83" mass="9799">MMVERDKELPAFGGLHWDVLDDWVTFPDTPWDYLTFQIMLTNGEKLRGEWYHRERLRLYAGEVGKLFSEKPMGFPMLTTSGED</sequence>
<dbReference type="EMBL" id="JBFAQK010000002">
    <property type="protein sequence ID" value="MEV4679847.1"/>
    <property type="molecule type" value="Genomic_DNA"/>
</dbReference>
<proteinExistence type="predicted"/>
<evidence type="ECO:0000313" key="2">
    <source>
        <dbReference type="Proteomes" id="UP001552521"/>
    </source>
</evidence>
<gene>
    <name evidence="1" type="ORF">AB0K36_03490</name>
</gene>
<evidence type="ECO:0000313" key="1">
    <source>
        <dbReference type="EMBL" id="MEV4679847.1"/>
    </source>
</evidence>
<reference evidence="1 2" key="1">
    <citation type="submission" date="2024-06" db="EMBL/GenBank/DDBJ databases">
        <title>The Natural Products Discovery Center: Release of the First 8490 Sequenced Strains for Exploring Actinobacteria Biosynthetic Diversity.</title>
        <authorList>
            <person name="Kalkreuter E."/>
            <person name="Kautsar S.A."/>
            <person name="Yang D."/>
            <person name="Bader C.D."/>
            <person name="Teijaro C.N."/>
            <person name="Fluegel L."/>
            <person name="Davis C.M."/>
            <person name="Simpson J.R."/>
            <person name="Lauterbach L."/>
            <person name="Steele A.D."/>
            <person name="Gui C."/>
            <person name="Meng S."/>
            <person name="Li G."/>
            <person name="Viehrig K."/>
            <person name="Ye F."/>
            <person name="Su P."/>
            <person name="Kiefer A.F."/>
            <person name="Nichols A."/>
            <person name="Cepeda A.J."/>
            <person name="Yan W."/>
            <person name="Fan B."/>
            <person name="Jiang Y."/>
            <person name="Adhikari A."/>
            <person name="Zheng C.-J."/>
            <person name="Schuster L."/>
            <person name="Cowan T.M."/>
            <person name="Smanski M.J."/>
            <person name="Chevrette M.G."/>
            <person name="De Carvalho L.P.S."/>
            <person name="Shen B."/>
        </authorList>
    </citation>
    <scope>NUCLEOTIDE SEQUENCE [LARGE SCALE GENOMIC DNA]</scope>
    <source>
        <strain evidence="1 2">NPDC049344</strain>
    </source>
</reference>
<comment type="caution">
    <text evidence="1">The sequence shown here is derived from an EMBL/GenBank/DDBJ whole genome shotgun (WGS) entry which is preliminary data.</text>
</comment>
<accession>A0ABV3HMR6</accession>
<keyword evidence="2" id="KW-1185">Reference proteome</keyword>
<protein>
    <submittedName>
        <fullName evidence="1">Uncharacterized protein</fullName>
    </submittedName>
</protein>
<organism evidence="1 2">
    <name type="scientific">Streptomyces kurssanovii</name>
    <dbReference type="NCBI Taxonomy" id="67312"/>
    <lineage>
        <taxon>Bacteria</taxon>
        <taxon>Bacillati</taxon>
        <taxon>Actinomycetota</taxon>
        <taxon>Actinomycetes</taxon>
        <taxon>Kitasatosporales</taxon>
        <taxon>Streptomycetaceae</taxon>
        <taxon>Streptomyces</taxon>
    </lineage>
</organism>